<proteinExistence type="predicted"/>
<reference evidence="3" key="1">
    <citation type="submission" date="2021-02" db="EMBL/GenBank/DDBJ databases">
        <authorList>
            <person name="Dougan E. K."/>
            <person name="Rhodes N."/>
            <person name="Thang M."/>
            <person name="Chan C."/>
        </authorList>
    </citation>
    <scope>NUCLEOTIDE SEQUENCE</scope>
</reference>
<accession>A0A813KKV3</accession>
<name>A0A813KKV3_POLGL</name>
<evidence type="ECO:0000256" key="2">
    <source>
        <dbReference type="SAM" id="SignalP"/>
    </source>
</evidence>
<sequence>MRAQRCRVGRALWPLWLLATVLPAVGLVYDADCLNAAPKSECNDKVLWAMNQGFEEKPASFVGLTVHSSFRDFQAFFHNARMYNCSRPCFEEEEPCVDFGQGYPCMGDVTWALHEGLPSHPQWYPLLTPGKATALEMAQTLYQQGHPGCPRPCGAGELYGHSVPYVPHVEYAAAEGWLITSTATHTGTSTTNTATTTSFTTTSATSSTQTTVTTRTTSSSTSTWTSSTQTSITSTTRTQTTRTHTTRTQTTSTGTTTTPKAETMPADPFANWMQPQQPTTTPLALPAFSDIWGFPSRLDALQTPAMRGVGPDAALRGASASLAASGAGVAFAFVVAGVCTLRRFSSAGAQLRPNFDEEVADQEEGLMSSGSTALLSVTSGE</sequence>
<keyword evidence="2" id="KW-0732">Signal</keyword>
<dbReference type="EMBL" id="CAJNNW010031366">
    <property type="protein sequence ID" value="CAE8707299.1"/>
    <property type="molecule type" value="Genomic_DNA"/>
</dbReference>
<feature type="signal peptide" evidence="2">
    <location>
        <begin position="1"/>
        <end position="26"/>
    </location>
</feature>
<evidence type="ECO:0000313" key="3">
    <source>
        <dbReference type="EMBL" id="CAE8707299.1"/>
    </source>
</evidence>
<evidence type="ECO:0000256" key="1">
    <source>
        <dbReference type="SAM" id="MobiDB-lite"/>
    </source>
</evidence>
<dbReference type="Proteomes" id="UP000626109">
    <property type="component" value="Unassembled WGS sequence"/>
</dbReference>
<protein>
    <recommendedName>
        <fullName evidence="5">Subtilisin</fullName>
    </recommendedName>
</protein>
<evidence type="ECO:0008006" key="5">
    <source>
        <dbReference type="Google" id="ProtNLM"/>
    </source>
</evidence>
<feature type="chain" id="PRO_5032853295" description="Subtilisin" evidence="2">
    <location>
        <begin position="27"/>
        <end position="381"/>
    </location>
</feature>
<gene>
    <name evidence="3" type="ORF">PGLA2088_LOCUS34467</name>
</gene>
<feature type="region of interest" description="Disordered" evidence="1">
    <location>
        <begin position="201"/>
        <end position="261"/>
    </location>
</feature>
<dbReference type="AlphaFoldDB" id="A0A813KKV3"/>
<feature type="compositionally biased region" description="Low complexity" evidence="1">
    <location>
        <begin position="201"/>
        <end position="258"/>
    </location>
</feature>
<organism evidence="3 4">
    <name type="scientific">Polarella glacialis</name>
    <name type="common">Dinoflagellate</name>
    <dbReference type="NCBI Taxonomy" id="89957"/>
    <lineage>
        <taxon>Eukaryota</taxon>
        <taxon>Sar</taxon>
        <taxon>Alveolata</taxon>
        <taxon>Dinophyceae</taxon>
        <taxon>Suessiales</taxon>
        <taxon>Suessiaceae</taxon>
        <taxon>Polarella</taxon>
    </lineage>
</organism>
<evidence type="ECO:0000313" key="4">
    <source>
        <dbReference type="Proteomes" id="UP000626109"/>
    </source>
</evidence>
<comment type="caution">
    <text evidence="3">The sequence shown here is derived from an EMBL/GenBank/DDBJ whole genome shotgun (WGS) entry which is preliminary data.</text>
</comment>